<accession>A0ABT3AB57</accession>
<sequence>MRVSGINHITITVSDLAQSMAFYCEQLGFTGRVIWDSGAYLEAGNCWLCLNVGEPKPSQDYSHIAFSVSSNDIAELVKIPSLQFWQDNTSEGASFYILDPDGHKIELHDGSLETRLQALKNAPYKGLQWL</sequence>
<dbReference type="InterPro" id="IPR018146">
    <property type="entry name" value="Glyoxalase_1_CS"/>
</dbReference>
<name>A0ABT3AB57_9ALTE</name>
<dbReference type="EMBL" id="JAOWKX010000007">
    <property type="protein sequence ID" value="MCV2885911.1"/>
    <property type="molecule type" value="Genomic_DNA"/>
</dbReference>
<evidence type="ECO:0000313" key="3">
    <source>
        <dbReference type="EMBL" id="MCV2885911.1"/>
    </source>
</evidence>
<protein>
    <submittedName>
        <fullName evidence="3">VOC family protein</fullName>
    </submittedName>
</protein>
<evidence type="ECO:0000256" key="1">
    <source>
        <dbReference type="ARBA" id="ARBA00022723"/>
    </source>
</evidence>
<dbReference type="PROSITE" id="PS00934">
    <property type="entry name" value="GLYOXALASE_I_1"/>
    <property type="match status" value="1"/>
</dbReference>
<dbReference type="InterPro" id="IPR029068">
    <property type="entry name" value="Glyas_Bleomycin-R_OHBP_Dase"/>
</dbReference>
<dbReference type="PANTHER" id="PTHR36113:SF6">
    <property type="entry name" value="FOSFOMYCIN RESISTANCE PROTEIN FOSX"/>
    <property type="match status" value="1"/>
</dbReference>
<dbReference type="Proteomes" id="UP001652504">
    <property type="component" value="Unassembled WGS sequence"/>
</dbReference>
<organism evidence="3 4">
    <name type="scientific">Fluctibacter corallii</name>
    <dbReference type="NCBI Taxonomy" id="2984329"/>
    <lineage>
        <taxon>Bacteria</taxon>
        <taxon>Pseudomonadati</taxon>
        <taxon>Pseudomonadota</taxon>
        <taxon>Gammaproteobacteria</taxon>
        <taxon>Alteromonadales</taxon>
        <taxon>Alteromonadaceae</taxon>
        <taxon>Fluctibacter</taxon>
    </lineage>
</organism>
<dbReference type="Pfam" id="PF00903">
    <property type="entry name" value="Glyoxalase"/>
    <property type="match status" value="1"/>
</dbReference>
<evidence type="ECO:0000259" key="2">
    <source>
        <dbReference type="PROSITE" id="PS51819"/>
    </source>
</evidence>
<dbReference type="InterPro" id="IPR051332">
    <property type="entry name" value="Fosfomycin_Res_Enzymes"/>
</dbReference>
<dbReference type="InterPro" id="IPR037523">
    <property type="entry name" value="VOC_core"/>
</dbReference>
<reference evidence="3 4" key="1">
    <citation type="submission" date="2022-10" db="EMBL/GenBank/DDBJ databases">
        <title>Aestuariibacter sp. AA17 isolated from Montipora capitata coral fragment.</title>
        <authorList>
            <person name="Emsley S.A."/>
            <person name="Pfannmuller K.M."/>
            <person name="Loughran R.M."/>
            <person name="Shlafstein M."/>
            <person name="Papke E."/>
            <person name="Saw J.H."/>
            <person name="Ushijima B."/>
            <person name="Videau P."/>
        </authorList>
    </citation>
    <scope>NUCLEOTIDE SEQUENCE [LARGE SCALE GENOMIC DNA]</scope>
    <source>
        <strain evidence="3 4">AA17</strain>
    </source>
</reference>
<dbReference type="PANTHER" id="PTHR36113">
    <property type="entry name" value="LYASE, PUTATIVE-RELATED-RELATED"/>
    <property type="match status" value="1"/>
</dbReference>
<feature type="domain" description="VOC" evidence="2">
    <location>
        <begin position="5"/>
        <end position="110"/>
    </location>
</feature>
<dbReference type="InterPro" id="IPR004360">
    <property type="entry name" value="Glyas_Fos-R_dOase_dom"/>
</dbReference>
<dbReference type="Gene3D" id="3.10.180.10">
    <property type="entry name" value="2,3-Dihydroxybiphenyl 1,2-Dioxygenase, domain 1"/>
    <property type="match status" value="1"/>
</dbReference>
<evidence type="ECO:0000313" key="4">
    <source>
        <dbReference type="Proteomes" id="UP001652504"/>
    </source>
</evidence>
<keyword evidence="4" id="KW-1185">Reference proteome</keyword>
<gene>
    <name evidence="3" type="ORF">OE749_14525</name>
</gene>
<dbReference type="RefSeq" id="WP_263713188.1">
    <property type="nucleotide sequence ID" value="NZ_JAOWKX010000007.1"/>
</dbReference>
<keyword evidence="1" id="KW-0479">Metal-binding</keyword>
<dbReference type="SUPFAM" id="SSF54593">
    <property type="entry name" value="Glyoxalase/Bleomycin resistance protein/Dihydroxybiphenyl dioxygenase"/>
    <property type="match status" value="1"/>
</dbReference>
<dbReference type="PROSITE" id="PS51819">
    <property type="entry name" value="VOC"/>
    <property type="match status" value="1"/>
</dbReference>
<proteinExistence type="predicted"/>
<comment type="caution">
    <text evidence="3">The sequence shown here is derived from an EMBL/GenBank/DDBJ whole genome shotgun (WGS) entry which is preliminary data.</text>
</comment>